<protein>
    <submittedName>
        <fullName evidence="1">ROK family protein</fullName>
    </submittedName>
</protein>
<evidence type="ECO:0000313" key="1">
    <source>
        <dbReference type="EMBL" id="WFN37739.1"/>
    </source>
</evidence>
<dbReference type="GeneID" id="79949724"/>
<proteinExistence type="predicted"/>
<dbReference type="AlphaFoldDB" id="A0AAF0FSK9"/>
<dbReference type="Proteomes" id="UP001218895">
    <property type="component" value="Chromosome"/>
</dbReference>
<name>A0AAF0FSK9_9EURY</name>
<dbReference type="Gene3D" id="3.30.420.40">
    <property type="match status" value="2"/>
</dbReference>
<dbReference type="EMBL" id="CP091092">
    <property type="protein sequence ID" value="WFN37739.1"/>
    <property type="molecule type" value="Genomic_DNA"/>
</dbReference>
<dbReference type="GO" id="GO:0008761">
    <property type="term" value="F:UDP-N-acetylglucosamine 2-epimerase activity"/>
    <property type="evidence" value="ECO:0007669"/>
    <property type="project" value="TreeGrafter"/>
</dbReference>
<dbReference type="KEGG" id="manq:L1994_04960"/>
<sequence length="317" mass="34610">MNDTNSNVIAIDIGASHTRVSLFSKKRILKYKVSKTPNTGNSGDVISDLIISLIRSELSASEITSVKSIGVSSAGSLNTKSGEIINSPNMNFPKIKIKQPLEEEFSKDVFLINDCRSGVLGEIFADRNLLKKDVVYITFSTGIGAGAYIDGNHLSGKKGNAGEAGHFFVDSKYSLHCRCGGFGHWEAYSSGTGIPAFFKAFCSDMRYNPKIPEEITPEFILRNASQNTEIFYEFADELSKINGHGISTIIAAYSPDIIILDGPVVQNNSDVIINGINRYTDRYLDMPDIKLSSLEGFAPLYGAAYFAMTHTGNKEND</sequence>
<gene>
    <name evidence="1" type="ORF">L1994_04960</name>
</gene>
<reference evidence="1" key="1">
    <citation type="submission" date="2022-01" db="EMBL/GenBank/DDBJ databases">
        <title>Complete genome of Methanomicrobium antiquum DSM 21220.</title>
        <authorList>
            <person name="Chen S.-C."/>
            <person name="You Y.-T."/>
            <person name="Zhou Y.-Z."/>
            <person name="Lai M.-C."/>
        </authorList>
    </citation>
    <scope>NUCLEOTIDE SEQUENCE</scope>
    <source>
        <strain evidence="1">DSM 21220</strain>
    </source>
</reference>
<accession>A0AAF0FSK9</accession>
<dbReference type="RefSeq" id="WP_278100579.1">
    <property type="nucleotide sequence ID" value="NZ_CP091092.1"/>
</dbReference>
<dbReference type="SUPFAM" id="SSF53067">
    <property type="entry name" value="Actin-like ATPase domain"/>
    <property type="match status" value="1"/>
</dbReference>
<dbReference type="Pfam" id="PF00480">
    <property type="entry name" value="ROK"/>
    <property type="match status" value="1"/>
</dbReference>
<dbReference type="InterPro" id="IPR043129">
    <property type="entry name" value="ATPase_NBD"/>
</dbReference>
<dbReference type="GO" id="GO:0009384">
    <property type="term" value="F:N-acylmannosamine kinase activity"/>
    <property type="evidence" value="ECO:0007669"/>
    <property type="project" value="TreeGrafter"/>
</dbReference>
<keyword evidence="2" id="KW-1185">Reference proteome</keyword>
<dbReference type="PANTHER" id="PTHR18964">
    <property type="entry name" value="ROK (REPRESSOR, ORF, KINASE) FAMILY"/>
    <property type="match status" value="1"/>
</dbReference>
<dbReference type="PANTHER" id="PTHR18964:SF149">
    <property type="entry name" value="BIFUNCTIONAL UDP-N-ACETYLGLUCOSAMINE 2-EPIMERASE_N-ACETYLMANNOSAMINE KINASE"/>
    <property type="match status" value="1"/>
</dbReference>
<dbReference type="InterPro" id="IPR000600">
    <property type="entry name" value="ROK"/>
</dbReference>
<evidence type="ECO:0000313" key="2">
    <source>
        <dbReference type="Proteomes" id="UP001218895"/>
    </source>
</evidence>
<organism evidence="1 2">
    <name type="scientific">Methanomicrobium antiquum</name>
    <dbReference type="NCBI Taxonomy" id="487686"/>
    <lineage>
        <taxon>Archaea</taxon>
        <taxon>Methanobacteriati</taxon>
        <taxon>Methanobacteriota</taxon>
        <taxon>Stenosarchaea group</taxon>
        <taxon>Methanomicrobia</taxon>
        <taxon>Methanomicrobiales</taxon>
        <taxon>Methanomicrobiaceae</taxon>
        <taxon>Methanomicrobium</taxon>
    </lineage>
</organism>